<organism evidence="2 3">
    <name type="scientific">Rhizoclosmatium globosum</name>
    <dbReference type="NCBI Taxonomy" id="329046"/>
    <lineage>
        <taxon>Eukaryota</taxon>
        <taxon>Fungi</taxon>
        <taxon>Fungi incertae sedis</taxon>
        <taxon>Chytridiomycota</taxon>
        <taxon>Chytridiomycota incertae sedis</taxon>
        <taxon>Chytridiomycetes</taxon>
        <taxon>Chytridiales</taxon>
        <taxon>Chytriomycetaceae</taxon>
        <taxon>Rhizoclosmatium</taxon>
    </lineage>
</organism>
<reference evidence="2 3" key="1">
    <citation type="submission" date="2016-07" db="EMBL/GenBank/DDBJ databases">
        <title>Pervasive Adenine N6-methylation of Active Genes in Fungi.</title>
        <authorList>
            <consortium name="DOE Joint Genome Institute"/>
            <person name="Mondo S.J."/>
            <person name="Dannebaum R.O."/>
            <person name="Kuo R.C."/>
            <person name="Labutti K."/>
            <person name="Haridas S."/>
            <person name="Kuo A."/>
            <person name="Salamov A."/>
            <person name="Ahrendt S.R."/>
            <person name="Lipzen A."/>
            <person name="Sullivan W."/>
            <person name="Andreopoulos W.B."/>
            <person name="Clum A."/>
            <person name="Lindquist E."/>
            <person name="Daum C."/>
            <person name="Ramamoorthy G.K."/>
            <person name="Gryganskyi A."/>
            <person name="Culley D."/>
            <person name="Magnuson J.K."/>
            <person name="James T.Y."/>
            <person name="O'Malley M.A."/>
            <person name="Stajich J.E."/>
            <person name="Spatafora J.W."/>
            <person name="Visel A."/>
            <person name="Grigoriev I.V."/>
        </authorList>
    </citation>
    <scope>NUCLEOTIDE SEQUENCE [LARGE SCALE GENOMIC DNA]</scope>
    <source>
        <strain evidence="2 3">JEL800</strain>
    </source>
</reference>
<feature type="transmembrane region" description="Helical" evidence="1">
    <location>
        <begin position="102"/>
        <end position="123"/>
    </location>
</feature>
<keyword evidence="3" id="KW-1185">Reference proteome</keyword>
<evidence type="ECO:0000256" key="1">
    <source>
        <dbReference type="SAM" id="Phobius"/>
    </source>
</evidence>
<dbReference type="Proteomes" id="UP000193642">
    <property type="component" value="Unassembled WGS sequence"/>
</dbReference>
<sequence>MSAAKVSRQQELERLEQEARDRDEAQILYLMDKYRVTRRLATNAVESSKKGLIDAETGLRLILERRAQVKKDQEKITRTGEKLASQGGRGHWFATDRKLKTVAAIVAFILVVSWTAQWVAYALPYWKGDQYHTAGLFQACGNTDLVYNNTSTMLEPGTLYPWKCEPVDDYADRFIASLDKYSQYPPAQAIQKDAKEGKSLIIVSRWLEAASTLADMYFGLFSLYLIVYPKMDDRINSRNWYIAAAGVALAPSLCLIDSVLTFNNFYKLGVGYFNVDRQTLFYFSGDAIWAGTALDIILQYWFLYWASSYQFKLSKAIREREQAEYEAAQAAASASVEEVNDAPLENIPLKEVKTQA</sequence>
<evidence type="ECO:0000313" key="2">
    <source>
        <dbReference type="EMBL" id="ORY48283.1"/>
    </source>
</evidence>
<dbReference type="AlphaFoldDB" id="A0A1Y2CMQ4"/>
<gene>
    <name evidence="2" type="ORF">BCR33DRAFT_714670</name>
</gene>
<feature type="transmembrane region" description="Helical" evidence="1">
    <location>
        <begin position="209"/>
        <end position="228"/>
    </location>
</feature>
<feature type="transmembrane region" description="Helical" evidence="1">
    <location>
        <begin position="280"/>
        <end position="305"/>
    </location>
</feature>
<protein>
    <submittedName>
        <fullName evidence="2">Uncharacterized protein</fullName>
    </submittedName>
</protein>
<evidence type="ECO:0000313" key="3">
    <source>
        <dbReference type="Proteomes" id="UP000193642"/>
    </source>
</evidence>
<accession>A0A1Y2CMQ4</accession>
<comment type="caution">
    <text evidence="2">The sequence shown here is derived from an EMBL/GenBank/DDBJ whole genome shotgun (WGS) entry which is preliminary data.</text>
</comment>
<dbReference type="EMBL" id="MCGO01000012">
    <property type="protein sequence ID" value="ORY48283.1"/>
    <property type="molecule type" value="Genomic_DNA"/>
</dbReference>
<keyword evidence="1" id="KW-0812">Transmembrane</keyword>
<feature type="transmembrane region" description="Helical" evidence="1">
    <location>
        <begin position="240"/>
        <end position="260"/>
    </location>
</feature>
<proteinExistence type="predicted"/>
<dbReference type="OrthoDB" id="2099909at2759"/>
<keyword evidence="1" id="KW-1133">Transmembrane helix</keyword>
<name>A0A1Y2CMQ4_9FUNG</name>
<keyword evidence="1" id="KW-0472">Membrane</keyword>